<dbReference type="PROSITE" id="PS50011">
    <property type="entry name" value="PROTEIN_KINASE_DOM"/>
    <property type="match status" value="1"/>
</dbReference>
<dbReference type="OrthoDB" id="4062651at2759"/>
<dbReference type="SUPFAM" id="SSF56112">
    <property type="entry name" value="Protein kinase-like (PK-like)"/>
    <property type="match status" value="1"/>
</dbReference>
<evidence type="ECO:0000256" key="2">
    <source>
        <dbReference type="ARBA" id="ARBA00022840"/>
    </source>
</evidence>
<dbReference type="InterPro" id="IPR011009">
    <property type="entry name" value="Kinase-like_dom_sf"/>
</dbReference>
<dbReference type="KEGG" id="eiv:EIN_143500"/>
<keyword evidence="7" id="KW-1185">Reference proteome</keyword>
<evidence type="ECO:0000256" key="4">
    <source>
        <dbReference type="RuleBase" id="RU000304"/>
    </source>
</evidence>
<dbReference type="CDD" id="cd13999">
    <property type="entry name" value="STKc_MAP3K-like"/>
    <property type="match status" value="1"/>
</dbReference>
<keyword evidence="1 3" id="KW-0547">Nucleotide-binding</keyword>
<dbReference type="RefSeq" id="XP_004258241.1">
    <property type="nucleotide sequence ID" value="XM_004258193.1"/>
</dbReference>
<dbReference type="InterPro" id="IPR053215">
    <property type="entry name" value="TKL_Ser/Thr_kinase"/>
</dbReference>
<keyword evidence="4 6" id="KW-0723">Serine/threonine-protein kinase</keyword>
<protein>
    <submittedName>
        <fullName evidence="6">Serine/threonine protein kinase HT1, putative</fullName>
        <ecNumber evidence="6">2.7.11.25</ecNumber>
    </submittedName>
</protein>
<dbReference type="PANTHER" id="PTHR45756:SF1">
    <property type="entry name" value="PROTEIN KINASE DOMAIN CONTAINING PROTEIN"/>
    <property type="match status" value="1"/>
</dbReference>
<evidence type="ECO:0000256" key="1">
    <source>
        <dbReference type="ARBA" id="ARBA00022741"/>
    </source>
</evidence>
<dbReference type="OMA" id="QTDNGQV"/>
<keyword evidence="2 3" id="KW-0067">ATP-binding</keyword>
<dbReference type="Proteomes" id="UP000014680">
    <property type="component" value="Unassembled WGS sequence"/>
</dbReference>
<evidence type="ECO:0000313" key="6">
    <source>
        <dbReference type="EMBL" id="ELP91470.1"/>
    </source>
</evidence>
<keyword evidence="6" id="KW-0808">Transferase</keyword>
<evidence type="ECO:0000313" key="7">
    <source>
        <dbReference type="Proteomes" id="UP000014680"/>
    </source>
</evidence>
<dbReference type="PANTHER" id="PTHR45756">
    <property type="entry name" value="PALMITOYLTRANSFERASE"/>
    <property type="match status" value="1"/>
</dbReference>
<comment type="similarity">
    <text evidence="4">Belongs to the protein kinase superfamily.</text>
</comment>
<dbReference type="GO" id="GO:0005524">
    <property type="term" value="F:ATP binding"/>
    <property type="evidence" value="ECO:0007669"/>
    <property type="project" value="UniProtKB-UniRule"/>
</dbReference>
<dbReference type="Pfam" id="PF00069">
    <property type="entry name" value="Pkinase"/>
    <property type="match status" value="1"/>
</dbReference>
<gene>
    <name evidence="6" type="ORF">EIN_143500</name>
</gene>
<feature type="binding site" evidence="3">
    <location>
        <position position="144"/>
    </location>
    <ligand>
        <name>ATP</name>
        <dbReference type="ChEBI" id="CHEBI:30616"/>
    </ligand>
</feature>
<feature type="domain" description="Protein kinase" evidence="5">
    <location>
        <begin position="116"/>
        <end position="380"/>
    </location>
</feature>
<dbReference type="VEuPathDB" id="AmoebaDB:EIN_143500"/>
<dbReference type="SMART" id="SM00220">
    <property type="entry name" value="S_TKc"/>
    <property type="match status" value="1"/>
</dbReference>
<proteinExistence type="inferred from homology"/>
<dbReference type="InterPro" id="IPR017441">
    <property type="entry name" value="Protein_kinase_ATP_BS"/>
</dbReference>
<dbReference type="EMBL" id="KB206469">
    <property type="protein sequence ID" value="ELP91470.1"/>
    <property type="molecule type" value="Genomic_DNA"/>
</dbReference>
<name>A0A0A1U953_ENTIV</name>
<dbReference type="GO" id="GO:0004709">
    <property type="term" value="F:MAP kinase kinase kinase activity"/>
    <property type="evidence" value="ECO:0007669"/>
    <property type="project" value="UniProtKB-EC"/>
</dbReference>
<dbReference type="AlphaFoldDB" id="A0A0A1U953"/>
<dbReference type="Gene3D" id="1.10.510.10">
    <property type="entry name" value="Transferase(Phosphotransferase) domain 1"/>
    <property type="match status" value="1"/>
</dbReference>
<dbReference type="InterPro" id="IPR000719">
    <property type="entry name" value="Prot_kinase_dom"/>
</dbReference>
<evidence type="ECO:0000256" key="3">
    <source>
        <dbReference type="PROSITE-ProRule" id="PRU10141"/>
    </source>
</evidence>
<sequence length="380" mass="43469">VVNKTEISFGEDVDVNTQQRELLCVGNTSKHNMKIQITTKGATIEKYVFESNPKIVMLPSGEACELEILLTLKCTTKMDESVVLVSNSFTKRKPKLKEIKITATSKLTTRLDPDELEEDKKLGEGSFGIVFKGMFRNNVVAIKKMKIGTEDDSQKIEFDKEVEMLDKFRSEYIVHFYGAVFIPSKICMVTEFAQYGSLQDLMKHKTCIEIDMKLRVKYMIDAAKGISYLHTNGILHRDIKPDNILIFSLDINDNVNAKLTDFGTSRNVNMMMTNMTFTKGIGTPKYMAPEVLNKKKYKKPADVYSFAITMLECFLWDNAFPKNVYVFSWTIADDVASGKRPTTINTLDIKYQKIIEKCWKQEPQKRCLIDEAINDIEKLN</sequence>
<dbReference type="PROSITE" id="PS00108">
    <property type="entry name" value="PROTEIN_KINASE_ST"/>
    <property type="match status" value="1"/>
</dbReference>
<evidence type="ECO:0000259" key="5">
    <source>
        <dbReference type="PROSITE" id="PS50011"/>
    </source>
</evidence>
<reference evidence="6 7" key="1">
    <citation type="submission" date="2012-10" db="EMBL/GenBank/DDBJ databases">
        <authorList>
            <person name="Zafar N."/>
            <person name="Inman J."/>
            <person name="Hall N."/>
            <person name="Lorenzi H."/>
            <person name="Caler E."/>
        </authorList>
    </citation>
    <scope>NUCLEOTIDE SEQUENCE [LARGE SCALE GENOMIC DNA]</scope>
    <source>
        <strain evidence="6 7">IP1</strain>
    </source>
</reference>
<accession>A0A0A1U953</accession>
<dbReference type="PROSITE" id="PS00107">
    <property type="entry name" value="PROTEIN_KINASE_ATP"/>
    <property type="match status" value="1"/>
</dbReference>
<dbReference type="GeneID" id="14890475"/>
<dbReference type="EC" id="2.7.11.25" evidence="6"/>
<feature type="non-terminal residue" evidence="6">
    <location>
        <position position="1"/>
    </location>
</feature>
<organism evidence="6 7">
    <name type="scientific">Entamoeba invadens IP1</name>
    <dbReference type="NCBI Taxonomy" id="370355"/>
    <lineage>
        <taxon>Eukaryota</taxon>
        <taxon>Amoebozoa</taxon>
        <taxon>Evosea</taxon>
        <taxon>Archamoebae</taxon>
        <taxon>Mastigamoebida</taxon>
        <taxon>Entamoebidae</taxon>
        <taxon>Entamoeba</taxon>
    </lineage>
</organism>
<dbReference type="InterPro" id="IPR008271">
    <property type="entry name" value="Ser/Thr_kinase_AS"/>
</dbReference>
<keyword evidence="6" id="KW-0418">Kinase</keyword>